<dbReference type="PANTHER" id="PTHR30086">
    <property type="entry name" value="ARGININE EXPORTER PROTEIN ARGO"/>
    <property type="match status" value="1"/>
</dbReference>
<keyword evidence="3 6" id="KW-0812">Transmembrane</keyword>
<comment type="caution">
    <text evidence="7">The sequence shown here is derived from an EMBL/GenBank/DDBJ whole genome shotgun (WGS) entry which is preliminary data.</text>
</comment>
<organism evidence="7 8">
    <name type="scientific">Rhizobium aquaticum</name>
    <dbReference type="NCBI Taxonomy" id="1549636"/>
    <lineage>
        <taxon>Bacteria</taxon>
        <taxon>Pseudomonadati</taxon>
        <taxon>Pseudomonadota</taxon>
        <taxon>Alphaproteobacteria</taxon>
        <taxon>Hyphomicrobiales</taxon>
        <taxon>Rhizobiaceae</taxon>
        <taxon>Rhizobium/Agrobacterium group</taxon>
        <taxon>Rhizobium</taxon>
    </lineage>
</organism>
<feature type="transmembrane region" description="Helical" evidence="6">
    <location>
        <begin position="44"/>
        <end position="64"/>
    </location>
</feature>
<keyword evidence="5 6" id="KW-0472">Membrane</keyword>
<feature type="transmembrane region" description="Helical" evidence="6">
    <location>
        <begin position="71"/>
        <end position="91"/>
    </location>
</feature>
<dbReference type="InterPro" id="IPR001123">
    <property type="entry name" value="LeuE-type"/>
</dbReference>
<dbReference type="EMBL" id="JBEPMB010000001">
    <property type="protein sequence ID" value="MET3612212.1"/>
    <property type="molecule type" value="Genomic_DNA"/>
</dbReference>
<feature type="transmembrane region" description="Helical" evidence="6">
    <location>
        <begin position="145"/>
        <end position="169"/>
    </location>
</feature>
<sequence>MSYQTFLALLVFAFSSSVTPGPNNMMLLTSGVNFGFRRTIPHILGIEVGFALLILAVGLGLGALFSAEPRLYLVLKVLGGGYLLWIAWHIATTRSLAEAKGDAEARPMTLMQAALFQAVNPKAWVMAGGAVAAYQAPDAYIRDSFLIVFAFMAVGIFCTSAWAGFGTGLKGWLADPRRLRVFNITMAVLLVLSLWPMLR</sequence>
<keyword evidence="8" id="KW-1185">Reference proteome</keyword>
<reference evidence="7 8" key="1">
    <citation type="submission" date="2024-06" db="EMBL/GenBank/DDBJ databases">
        <title>Genomic Encyclopedia of Type Strains, Phase IV (KMG-IV): sequencing the most valuable type-strain genomes for metagenomic binning, comparative biology and taxonomic classification.</title>
        <authorList>
            <person name="Goeker M."/>
        </authorList>
    </citation>
    <scope>NUCLEOTIDE SEQUENCE [LARGE SCALE GENOMIC DNA]</scope>
    <source>
        <strain evidence="7 8">DSM 29780</strain>
    </source>
</reference>
<name>A0ABV2IUP5_9HYPH</name>
<comment type="subcellular location">
    <subcellularLocation>
        <location evidence="1">Cell membrane</location>
        <topology evidence="1">Multi-pass membrane protein</topology>
    </subcellularLocation>
</comment>
<proteinExistence type="predicted"/>
<evidence type="ECO:0000313" key="8">
    <source>
        <dbReference type="Proteomes" id="UP001549047"/>
    </source>
</evidence>
<evidence type="ECO:0000256" key="6">
    <source>
        <dbReference type="SAM" id="Phobius"/>
    </source>
</evidence>
<dbReference type="Proteomes" id="UP001549047">
    <property type="component" value="Unassembled WGS sequence"/>
</dbReference>
<dbReference type="PANTHER" id="PTHR30086:SF20">
    <property type="entry name" value="ARGININE EXPORTER PROTEIN ARGO-RELATED"/>
    <property type="match status" value="1"/>
</dbReference>
<evidence type="ECO:0000256" key="3">
    <source>
        <dbReference type="ARBA" id="ARBA00022692"/>
    </source>
</evidence>
<evidence type="ECO:0000256" key="4">
    <source>
        <dbReference type="ARBA" id="ARBA00022989"/>
    </source>
</evidence>
<dbReference type="Pfam" id="PF01810">
    <property type="entry name" value="LysE"/>
    <property type="match status" value="1"/>
</dbReference>
<protein>
    <submittedName>
        <fullName evidence="7">Threonine/homoserine/homoserine lactone efflux protein</fullName>
    </submittedName>
</protein>
<evidence type="ECO:0000256" key="1">
    <source>
        <dbReference type="ARBA" id="ARBA00004651"/>
    </source>
</evidence>
<dbReference type="RefSeq" id="WP_354554789.1">
    <property type="nucleotide sequence ID" value="NZ_JBEPMB010000001.1"/>
</dbReference>
<accession>A0ABV2IUP5</accession>
<evidence type="ECO:0000256" key="2">
    <source>
        <dbReference type="ARBA" id="ARBA00022475"/>
    </source>
</evidence>
<evidence type="ECO:0000256" key="5">
    <source>
        <dbReference type="ARBA" id="ARBA00023136"/>
    </source>
</evidence>
<gene>
    <name evidence="7" type="ORF">ABID16_000517</name>
</gene>
<evidence type="ECO:0000313" key="7">
    <source>
        <dbReference type="EMBL" id="MET3612212.1"/>
    </source>
</evidence>
<keyword evidence="4 6" id="KW-1133">Transmembrane helix</keyword>
<feature type="transmembrane region" description="Helical" evidence="6">
    <location>
        <begin position="181"/>
        <end position="198"/>
    </location>
</feature>
<keyword evidence="2" id="KW-1003">Cell membrane</keyword>